<dbReference type="InterPro" id="IPR029063">
    <property type="entry name" value="SAM-dependent_MTases_sf"/>
</dbReference>
<comment type="caution">
    <text evidence="1">The sequence shown here is derived from an EMBL/GenBank/DDBJ whole genome shotgun (WGS) entry which is preliminary data.</text>
</comment>
<organism evidence="1 2">
    <name type="scientific">Steroidobacter gossypii</name>
    <dbReference type="NCBI Taxonomy" id="2805490"/>
    <lineage>
        <taxon>Bacteria</taxon>
        <taxon>Pseudomonadati</taxon>
        <taxon>Pseudomonadota</taxon>
        <taxon>Gammaproteobacteria</taxon>
        <taxon>Steroidobacterales</taxon>
        <taxon>Steroidobacteraceae</taxon>
        <taxon>Steroidobacter</taxon>
    </lineage>
</organism>
<dbReference type="GO" id="GO:0032259">
    <property type="term" value="P:methylation"/>
    <property type="evidence" value="ECO:0007669"/>
    <property type="project" value="UniProtKB-KW"/>
</dbReference>
<keyword evidence="1" id="KW-0808">Transferase</keyword>
<protein>
    <submittedName>
        <fullName evidence="1">Class I SAM-dependent methyltransferase</fullName>
    </submittedName>
</protein>
<evidence type="ECO:0000313" key="1">
    <source>
        <dbReference type="EMBL" id="MBM0106441.1"/>
    </source>
</evidence>
<sequence>MNLSLYERIHELHGSMPWGSVLDAGTGPGSMRWLLSLATTRWTAVTGSPRMAEVVRKQVGEQMRADDRLIVGNWLEPELLAGETFDVVLADYLLGAVDGFAPYWQDQLFPRLRPHVGRRLYVVGLEPYVPHVPTDPAGRVVNEIGRLRDACLLLSGDRPYREYPLHWALRHLELAKFRVLDAQQFPIRYGERFVHSQLDMCVQALQKLRDRSLAVSLQSHIAALRDRALAFVAREGGIRHGSDYIVVAEPV</sequence>
<proteinExistence type="predicted"/>
<dbReference type="EMBL" id="JAEVLS010000003">
    <property type="protein sequence ID" value="MBM0106441.1"/>
    <property type="molecule type" value="Genomic_DNA"/>
</dbReference>
<reference evidence="1 2" key="1">
    <citation type="journal article" date="2021" name="Int. J. Syst. Evol. Microbiol.">
        <title>Steroidobacter gossypii sp. nov., isolated from soil of cotton cropping field.</title>
        <authorList>
            <person name="Huang R."/>
            <person name="Yang S."/>
            <person name="Zhen C."/>
            <person name="Liu W."/>
        </authorList>
    </citation>
    <scope>NUCLEOTIDE SEQUENCE [LARGE SCALE GENOMIC DNA]</scope>
    <source>
        <strain evidence="1 2">S1-65</strain>
    </source>
</reference>
<keyword evidence="1" id="KW-0489">Methyltransferase</keyword>
<accession>A0ABS1WZP2</accession>
<dbReference type="Proteomes" id="UP000661077">
    <property type="component" value="Unassembled WGS sequence"/>
</dbReference>
<evidence type="ECO:0000313" key="2">
    <source>
        <dbReference type="Proteomes" id="UP000661077"/>
    </source>
</evidence>
<keyword evidence="2" id="KW-1185">Reference proteome</keyword>
<dbReference type="GO" id="GO:0008168">
    <property type="term" value="F:methyltransferase activity"/>
    <property type="evidence" value="ECO:0007669"/>
    <property type="project" value="UniProtKB-KW"/>
</dbReference>
<name>A0ABS1WZP2_9GAMM</name>
<dbReference type="RefSeq" id="WP_203168544.1">
    <property type="nucleotide sequence ID" value="NZ_JAEVLS010000003.1"/>
</dbReference>
<gene>
    <name evidence="1" type="ORF">JM946_17050</name>
</gene>
<dbReference type="CDD" id="cd02440">
    <property type="entry name" value="AdoMet_MTases"/>
    <property type="match status" value="1"/>
</dbReference>
<dbReference type="Gene3D" id="3.40.50.150">
    <property type="entry name" value="Vaccinia Virus protein VP39"/>
    <property type="match status" value="1"/>
</dbReference>
<dbReference type="SUPFAM" id="SSF53335">
    <property type="entry name" value="S-adenosyl-L-methionine-dependent methyltransferases"/>
    <property type="match status" value="1"/>
</dbReference>